<dbReference type="InterPro" id="IPR036388">
    <property type="entry name" value="WH-like_DNA-bd_sf"/>
</dbReference>
<dbReference type="InterPro" id="IPR017162">
    <property type="entry name" value="UCP037266"/>
</dbReference>
<dbReference type="Pfam" id="PF09904">
    <property type="entry name" value="HTH_43"/>
    <property type="match status" value="1"/>
</dbReference>
<proteinExistence type="predicted"/>
<organism evidence="1 2">
    <name type="scientific">Alteromonas mediterranea</name>
    <dbReference type="NCBI Taxonomy" id="314275"/>
    <lineage>
        <taxon>Bacteria</taxon>
        <taxon>Pseudomonadati</taxon>
        <taxon>Pseudomonadota</taxon>
        <taxon>Gammaproteobacteria</taxon>
        <taxon>Alteromonadales</taxon>
        <taxon>Alteromonadaceae</taxon>
        <taxon>Alteromonas/Salinimonas group</taxon>
        <taxon>Alteromonas</taxon>
    </lineage>
</organism>
<reference evidence="1 2" key="1">
    <citation type="submission" date="2016-11" db="EMBL/GenBank/DDBJ databases">
        <title>Networking in microbes: conjugative elements and plasmids in the genus Alteromonas.</title>
        <authorList>
            <person name="Lopez-Perez M."/>
            <person name="Ramon-Marco N."/>
            <person name="Rodriguez-Valera F."/>
        </authorList>
    </citation>
    <scope>NUCLEOTIDE SEQUENCE [LARGE SCALE GENOMIC DNA]</scope>
    <source>
        <strain evidence="1 2">CP48</strain>
        <plasmid evidence="2">pamcp48-600</plasmid>
    </source>
</reference>
<dbReference type="AlphaFoldDB" id="A0AAC9JHP9"/>
<dbReference type="Gene3D" id="1.10.10.10">
    <property type="entry name" value="Winged helix-like DNA-binding domain superfamily/Winged helix DNA-binding domain"/>
    <property type="match status" value="1"/>
</dbReference>
<evidence type="ECO:0000313" key="1">
    <source>
        <dbReference type="EMBL" id="APD92347.1"/>
    </source>
</evidence>
<dbReference type="RefSeq" id="WP_071960961.1">
    <property type="nucleotide sequence ID" value="NZ_CP018025.1"/>
</dbReference>
<protein>
    <submittedName>
        <fullName evidence="1">Uncharacterized protein</fullName>
    </submittedName>
</protein>
<accession>A0AAC9JHP9</accession>
<gene>
    <name evidence="1" type="ORF">BM524_20815</name>
</gene>
<dbReference type="EMBL" id="CP018025">
    <property type="protein sequence ID" value="APD92347.1"/>
    <property type="molecule type" value="Genomic_DNA"/>
</dbReference>
<evidence type="ECO:0000313" key="2">
    <source>
        <dbReference type="Proteomes" id="UP000182101"/>
    </source>
</evidence>
<geneLocation type="plasmid" evidence="2">
    <name>pamcp48-600</name>
</geneLocation>
<sequence>MTGGYSKTKTSYYRRLYVAYLIDSGTNTVPALLNVTEMHRRTLQDTLKALADLDIIIESRGGTKNASYAVKSWGAIDRDWIKNNLQHVKVVLKYG</sequence>
<keyword evidence="1" id="KW-0614">Plasmid</keyword>
<name>A0AAC9JHP9_9ALTE</name>
<dbReference type="Proteomes" id="UP000182101">
    <property type="component" value="Plasmid pAMCP48-600"/>
</dbReference>